<sequence length="317" mass="37197">MGEHYLLQCYRDYPEITFKKYGKRYHLEEIEKTVAPVRQKNRLTWEDVQAIRESEHWLYDRHWAVPDPEAVKAGLDRAGSRLDFWHIPKKRELLVSTLYEIFRNIEVVSVLLRFVLPEHFAIYSPPMARILEVRRGLRDTQTYLNYLDNLEAIRRHVTGLETVAQVNMAVWVLFERVYGVCPDERIREAFDRDSFLQDLRIRNMAHLLDLSDARLARSLFSVNLRLSAQLAGFCFEQKVRALYQKSFDESPEFKDLKELINRLQGAEIIDGIRAGHWHHARIVRNDALHTPDRLTEKGVKELLAEIGEEGGESVLET</sequence>
<dbReference type="Proteomes" id="UP000009374">
    <property type="component" value="Unassembled WGS sequence"/>
</dbReference>
<reference evidence="1 2" key="1">
    <citation type="journal article" date="2009" name="Appl. Environ. Microbiol.">
        <title>Community genomic and proteomic analyses of chemoautotrophic iron-oxidizing "Leptospirillum rubarum" (Group II) and "Leptospirillum ferrodiazotrophum" (Group III) bacteria in acid mine drainage biofilms.</title>
        <authorList>
            <person name="Goltsman D.S."/>
            <person name="Denef V.J."/>
            <person name="Singer S.W."/>
            <person name="VerBerkmoes N.C."/>
            <person name="Lefsrud M."/>
            <person name="Mueller R.S."/>
            <person name="Dick G.J."/>
            <person name="Sun C.L."/>
            <person name="Wheeler K.E."/>
            <person name="Zemla A."/>
            <person name="Baker B.J."/>
            <person name="Hauser L."/>
            <person name="Land M."/>
            <person name="Shah M.B."/>
            <person name="Thelen M.P."/>
            <person name="Hettich R.L."/>
            <person name="Banfield J.F."/>
        </authorList>
    </citation>
    <scope>NUCLEOTIDE SEQUENCE [LARGE SCALE GENOMIC DNA]</scope>
</reference>
<keyword evidence="2" id="KW-1185">Reference proteome</keyword>
<organism evidence="1 2">
    <name type="scientific">Leptospirillum ferrodiazotrophum</name>
    <dbReference type="NCBI Taxonomy" id="412449"/>
    <lineage>
        <taxon>Bacteria</taxon>
        <taxon>Pseudomonadati</taxon>
        <taxon>Nitrospirota</taxon>
        <taxon>Nitrospiria</taxon>
        <taxon>Nitrospirales</taxon>
        <taxon>Nitrospiraceae</taxon>
        <taxon>Leptospirillum</taxon>
    </lineage>
</organism>
<evidence type="ECO:0000313" key="1">
    <source>
        <dbReference type="EMBL" id="EES51829.1"/>
    </source>
</evidence>
<proteinExistence type="predicted"/>
<dbReference type="EMBL" id="GG693884">
    <property type="protein sequence ID" value="EES51829.1"/>
    <property type="molecule type" value="Genomic_DNA"/>
</dbReference>
<name>C6HZP1_9BACT</name>
<dbReference type="AlphaFoldDB" id="C6HZP1"/>
<gene>
    <name evidence="1" type="ORF">UBAL3_95450049</name>
</gene>
<accession>C6HZP1</accession>
<protein>
    <submittedName>
        <fullName evidence="1">Uncharacterized protein</fullName>
    </submittedName>
</protein>
<evidence type="ECO:0000313" key="2">
    <source>
        <dbReference type="Proteomes" id="UP000009374"/>
    </source>
</evidence>